<evidence type="ECO:0000313" key="3">
    <source>
        <dbReference type="Proteomes" id="UP000789901"/>
    </source>
</evidence>
<gene>
    <name evidence="2" type="ORF">GMARGA_LOCUS35175</name>
</gene>
<name>A0ABN7WVU1_GIGMA</name>
<accession>A0ABN7WVU1</accession>
<sequence>MDSLSEPVNHKDTLVSPSTDVNENDLDCVVIPDISLQKRKLYTNDASREVGNDVLELSSEETVSTEMNNAFDLIRPQKQKNTNHNNDTPNISVGSSNTATRKKTVKTGDLMTALWRHLNIKHKYTKNSMQQ</sequence>
<feature type="region of interest" description="Disordered" evidence="1">
    <location>
        <begin position="1"/>
        <end position="22"/>
    </location>
</feature>
<dbReference type="Proteomes" id="UP000789901">
    <property type="component" value="Unassembled WGS sequence"/>
</dbReference>
<protein>
    <submittedName>
        <fullName evidence="2">12526_t:CDS:1</fullName>
    </submittedName>
</protein>
<keyword evidence="3" id="KW-1185">Reference proteome</keyword>
<evidence type="ECO:0000313" key="2">
    <source>
        <dbReference type="EMBL" id="CAG8840964.1"/>
    </source>
</evidence>
<proteinExistence type="predicted"/>
<evidence type="ECO:0000256" key="1">
    <source>
        <dbReference type="SAM" id="MobiDB-lite"/>
    </source>
</evidence>
<dbReference type="EMBL" id="CAJVQB010064305">
    <property type="protein sequence ID" value="CAG8840964.1"/>
    <property type="molecule type" value="Genomic_DNA"/>
</dbReference>
<feature type="region of interest" description="Disordered" evidence="1">
    <location>
        <begin position="76"/>
        <end position="104"/>
    </location>
</feature>
<reference evidence="2 3" key="1">
    <citation type="submission" date="2021-06" db="EMBL/GenBank/DDBJ databases">
        <authorList>
            <person name="Kallberg Y."/>
            <person name="Tangrot J."/>
            <person name="Rosling A."/>
        </authorList>
    </citation>
    <scope>NUCLEOTIDE SEQUENCE [LARGE SCALE GENOMIC DNA]</scope>
    <source>
        <strain evidence="2 3">120-4 pot B 10/14</strain>
    </source>
</reference>
<comment type="caution">
    <text evidence="2">The sequence shown here is derived from an EMBL/GenBank/DDBJ whole genome shotgun (WGS) entry which is preliminary data.</text>
</comment>
<organism evidence="2 3">
    <name type="scientific">Gigaspora margarita</name>
    <dbReference type="NCBI Taxonomy" id="4874"/>
    <lineage>
        <taxon>Eukaryota</taxon>
        <taxon>Fungi</taxon>
        <taxon>Fungi incertae sedis</taxon>
        <taxon>Mucoromycota</taxon>
        <taxon>Glomeromycotina</taxon>
        <taxon>Glomeromycetes</taxon>
        <taxon>Diversisporales</taxon>
        <taxon>Gigasporaceae</taxon>
        <taxon>Gigaspora</taxon>
    </lineage>
</organism>
<feature type="compositionally biased region" description="Polar residues" evidence="1">
    <location>
        <begin position="79"/>
        <end position="99"/>
    </location>
</feature>
<feature type="non-terminal residue" evidence="2">
    <location>
        <position position="131"/>
    </location>
</feature>